<reference evidence="1 2" key="1">
    <citation type="submission" date="2017-03" db="EMBL/GenBank/DDBJ databases">
        <title>Genome of the blue death feigning beetle - Asbolus verrucosus.</title>
        <authorList>
            <person name="Rider S.D."/>
        </authorList>
    </citation>
    <scope>NUCLEOTIDE SEQUENCE [LARGE SCALE GENOMIC DNA]</scope>
    <source>
        <strain evidence="1">Butters</strain>
        <tissue evidence="1">Head and leg muscle</tissue>
    </source>
</reference>
<accession>A0A482VFX2</accession>
<sequence length="223" mass="25729">MSSKMVTDFKAVNNYLSKVDWKIVLSVPSVVENWCTFKDNLDNTIRLYGVLLKGRALKVIFVFTVNFPMNFRTPFVRSVLLIRKILRPVTTPRIKDVDGGVLDNDEAIANIFANTFSKSFIVEPNTEIPYLPERTVPARLKHIEFSEDDIREKINKLKRSKSPGPNNIKFAGGLWAPVLQRDVDLLEAVQRRATRLPFGRIRPSYEERLDLMKLPTLAERRKR</sequence>
<gene>
    <name evidence="1" type="ORF">BDFB_007688</name>
</gene>
<proteinExistence type="predicted"/>
<dbReference type="STRING" id="1661398.A0A482VFX2"/>
<comment type="caution">
    <text evidence="1">The sequence shown here is derived from an EMBL/GenBank/DDBJ whole genome shotgun (WGS) entry which is preliminary data.</text>
</comment>
<protein>
    <submittedName>
        <fullName evidence="1">Uncharacterized protein</fullName>
    </submittedName>
</protein>
<keyword evidence="2" id="KW-1185">Reference proteome</keyword>
<dbReference type="EMBL" id="QDEB01103401">
    <property type="protein sequence ID" value="RZC27635.1"/>
    <property type="molecule type" value="Genomic_DNA"/>
</dbReference>
<dbReference type="Proteomes" id="UP000292052">
    <property type="component" value="Unassembled WGS sequence"/>
</dbReference>
<name>A0A482VFX2_ASBVE</name>
<feature type="non-terminal residue" evidence="1">
    <location>
        <position position="223"/>
    </location>
</feature>
<organism evidence="1 2">
    <name type="scientific">Asbolus verrucosus</name>
    <name type="common">Desert ironclad beetle</name>
    <dbReference type="NCBI Taxonomy" id="1661398"/>
    <lineage>
        <taxon>Eukaryota</taxon>
        <taxon>Metazoa</taxon>
        <taxon>Ecdysozoa</taxon>
        <taxon>Arthropoda</taxon>
        <taxon>Hexapoda</taxon>
        <taxon>Insecta</taxon>
        <taxon>Pterygota</taxon>
        <taxon>Neoptera</taxon>
        <taxon>Endopterygota</taxon>
        <taxon>Coleoptera</taxon>
        <taxon>Polyphaga</taxon>
        <taxon>Cucujiformia</taxon>
        <taxon>Tenebrionidae</taxon>
        <taxon>Pimeliinae</taxon>
        <taxon>Asbolus</taxon>
    </lineage>
</organism>
<evidence type="ECO:0000313" key="2">
    <source>
        <dbReference type="Proteomes" id="UP000292052"/>
    </source>
</evidence>
<evidence type="ECO:0000313" key="1">
    <source>
        <dbReference type="EMBL" id="RZC27635.1"/>
    </source>
</evidence>
<dbReference type="AlphaFoldDB" id="A0A482VFX2"/>
<dbReference type="OrthoDB" id="6782658at2759"/>